<dbReference type="PANTHER" id="PTHR30489">
    <property type="entry name" value="LIPOPROTEIN-RELEASING SYSTEM TRANSMEMBRANE PROTEIN LOLE"/>
    <property type="match status" value="1"/>
</dbReference>
<feature type="transmembrane region" description="Helical" evidence="7">
    <location>
        <begin position="269"/>
        <end position="287"/>
    </location>
</feature>
<organism evidence="9 10">
    <name type="scientific">Calycomorphotria hydatis</name>
    <dbReference type="NCBI Taxonomy" id="2528027"/>
    <lineage>
        <taxon>Bacteria</taxon>
        <taxon>Pseudomonadati</taxon>
        <taxon>Planctomycetota</taxon>
        <taxon>Planctomycetia</taxon>
        <taxon>Planctomycetales</taxon>
        <taxon>Planctomycetaceae</taxon>
        <taxon>Calycomorphotria</taxon>
    </lineage>
</organism>
<keyword evidence="5 7" id="KW-1133">Transmembrane helix</keyword>
<dbReference type="InterPro" id="IPR051447">
    <property type="entry name" value="Lipoprotein-release_system"/>
</dbReference>
<evidence type="ECO:0000256" key="4">
    <source>
        <dbReference type="ARBA" id="ARBA00022692"/>
    </source>
</evidence>
<dbReference type="EMBL" id="CP036316">
    <property type="protein sequence ID" value="QDT65084.1"/>
    <property type="molecule type" value="Genomic_DNA"/>
</dbReference>
<protein>
    <submittedName>
        <fullName evidence="9">Macrolide transporter ATP-binding /permease protein</fullName>
    </submittedName>
</protein>
<keyword evidence="9" id="KW-0547">Nucleotide-binding</keyword>
<dbReference type="GO" id="GO:0044874">
    <property type="term" value="P:lipoprotein localization to outer membrane"/>
    <property type="evidence" value="ECO:0007669"/>
    <property type="project" value="TreeGrafter"/>
</dbReference>
<evidence type="ECO:0000313" key="10">
    <source>
        <dbReference type="Proteomes" id="UP000319976"/>
    </source>
</evidence>
<feature type="transmembrane region" description="Helical" evidence="7">
    <location>
        <begin position="319"/>
        <end position="339"/>
    </location>
</feature>
<dbReference type="AlphaFoldDB" id="A0A517T9N1"/>
<evidence type="ECO:0000256" key="1">
    <source>
        <dbReference type="ARBA" id="ARBA00004651"/>
    </source>
</evidence>
<accession>A0A517T9N1</accession>
<feature type="transmembrane region" description="Helical" evidence="7">
    <location>
        <begin position="716"/>
        <end position="738"/>
    </location>
</feature>
<proteinExistence type="inferred from homology"/>
<feature type="domain" description="ABC3 transporter permease C-terminal" evidence="8">
    <location>
        <begin position="270"/>
        <end position="390"/>
    </location>
</feature>
<feature type="transmembrane region" description="Helical" evidence="7">
    <location>
        <begin position="16"/>
        <end position="36"/>
    </location>
</feature>
<keyword evidence="10" id="KW-1185">Reference proteome</keyword>
<evidence type="ECO:0000256" key="5">
    <source>
        <dbReference type="ARBA" id="ARBA00022989"/>
    </source>
</evidence>
<reference evidence="9 10" key="1">
    <citation type="submission" date="2019-02" db="EMBL/GenBank/DDBJ databases">
        <title>Deep-cultivation of Planctomycetes and their phenomic and genomic characterization uncovers novel biology.</title>
        <authorList>
            <person name="Wiegand S."/>
            <person name="Jogler M."/>
            <person name="Boedeker C."/>
            <person name="Pinto D."/>
            <person name="Vollmers J."/>
            <person name="Rivas-Marin E."/>
            <person name="Kohn T."/>
            <person name="Peeters S.H."/>
            <person name="Heuer A."/>
            <person name="Rast P."/>
            <person name="Oberbeckmann S."/>
            <person name="Bunk B."/>
            <person name="Jeske O."/>
            <person name="Meyerdierks A."/>
            <person name="Storesund J.E."/>
            <person name="Kallscheuer N."/>
            <person name="Luecker S."/>
            <person name="Lage O.M."/>
            <person name="Pohl T."/>
            <person name="Merkel B.J."/>
            <person name="Hornburger P."/>
            <person name="Mueller R.-W."/>
            <person name="Bruemmer F."/>
            <person name="Labrenz M."/>
            <person name="Spormann A.M."/>
            <person name="Op den Camp H."/>
            <person name="Overmann J."/>
            <person name="Amann R."/>
            <person name="Jetten M.S.M."/>
            <person name="Mascher T."/>
            <person name="Medema M.H."/>
            <person name="Devos D.P."/>
            <person name="Kaster A.-K."/>
            <person name="Ovreas L."/>
            <person name="Rohde M."/>
            <person name="Galperin M.Y."/>
            <person name="Jogler C."/>
        </authorList>
    </citation>
    <scope>NUCLEOTIDE SEQUENCE [LARGE SCALE GENOMIC DNA]</scope>
    <source>
        <strain evidence="9 10">V22</strain>
    </source>
</reference>
<keyword evidence="4 7" id="KW-0812">Transmembrane</keyword>
<dbReference type="OrthoDB" id="5137249at2"/>
<evidence type="ECO:0000256" key="6">
    <source>
        <dbReference type="ARBA" id="ARBA00023136"/>
    </source>
</evidence>
<keyword evidence="3" id="KW-1003">Cell membrane</keyword>
<feature type="transmembrane region" description="Helical" evidence="7">
    <location>
        <begin position="437"/>
        <end position="457"/>
    </location>
</feature>
<name>A0A517T9N1_9PLAN</name>
<evidence type="ECO:0000313" key="9">
    <source>
        <dbReference type="EMBL" id="QDT65084.1"/>
    </source>
</evidence>
<comment type="similarity">
    <text evidence="2">Belongs to the ABC-4 integral membrane protein family. LolC/E subfamily.</text>
</comment>
<dbReference type="Proteomes" id="UP000319976">
    <property type="component" value="Chromosome"/>
</dbReference>
<dbReference type="InterPro" id="IPR003838">
    <property type="entry name" value="ABC3_permease_C"/>
</dbReference>
<evidence type="ECO:0000256" key="3">
    <source>
        <dbReference type="ARBA" id="ARBA00022475"/>
    </source>
</evidence>
<feature type="transmembrane region" description="Helical" evidence="7">
    <location>
        <begin position="359"/>
        <end position="380"/>
    </location>
</feature>
<dbReference type="PANTHER" id="PTHR30489:SF0">
    <property type="entry name" value="LIPOPROTEIN-RELEASING SYSTEM TRANSMEMBRANE PROTEIN LOLE"/>
    <property type="match status" value="1"/>
</dbReference>
<dbReference type="KEGG" id="chya:V22_23300"/>
<comment type="subcellular location">
    <subcellularLocation>
        <location evidence="1">Cell membrane</location>
        <topology evidence="1">Multi-pass membrane protein</topology>
    </subcellularLocation>
</comment>
<dbReference type="GO" id="GO:0098797">
    <property type="term" value="C:plasma membrane protein complex"/>
    <property type="evidence" value="ECO:0007669"/>
    <property type="project" value="TreeGrafter"/>
</dbReference>
<evidence type="ECO:0000256" key="7">
    <source>
        <dbReference type="SAM" id="Phobius"/>
    </source>
</evidence>
<dbReference type="GO" id="GO:0005524">
    <property type="term" value="F:ATP binding"/>
    <property type="evidence" value="ECO:0007669"/>
    <property type="project" value="UniProtKB-KW"/>
</dbReference>
<sequence length="792" mass="87832">MSPLDRKLLRDVRQSSVVLVAITSICLLGVSVFVAMTTSYRNLEVSRVNFYANCRMPDFWINVRKLPDSVAEELSLASGISELRTRITGNVRIYLDHDSRPISGIATSLPDRRQPVLSDVIVQSGTWFQDPRQPEVLVGKSFAEEHQIHPGEILDIILDNREQRCRVVGTAIGPEFIYQTPPGGIVPDPENYAVLFFSRTFAEGAFDIDGAANQLLGRLTPSARQAPGHTLKLLKERLDPYGHIGTTKLSDQGSHVFLTSEIENLRSSAIIIPSIFLGVSAVVLNLLMRRLIQQQRTVIGTLKALGYRNSELAIHFAKFGLLIGVMGGLLGCGLGYLLAEGMTIVYRQYFELPDLFNRLYPDTLAIGLLLSVVFSASGTWSGIREAMSLKPAEAMRPAAAPTMHKTWIERLLVFWKHLDFRWQMALRGMARHSLRSATVIGAASIGTAMVFVTIGSYESIGMMLEFQFEKVLRADWELSLTDERDTAALLEARRLPTVDHAEGLFFLPCTLRNGHREKTAAITGVDPGATLTVPCDLEGNAVAVPEYGLLLTRPLAERLDITPGELLSIEPSIGERRIFQMPVMAISESYLGLAAYAQRETLSQMLDEHDLINSLRISSRKDRASREEFTRAVRDLSAVETINDVTASKRRLENLVLENIYASVGVTILFAGMLFFGSVLNFSMISLSERKREVATFRVIGYRPGEVADIFLIETVLLNSVGAVLGLPVGYGLFALIIRANDTDMFRMPVHAGILTWTMPLVAAAIFTMLAHFPVRRQVAQMRPVDELNVKE</sequence>
<dbReference type="Pfam" id="PF02687">
    <property type="entry name" value="FtsX"/>
    <property type="match status" value="2"/>
</dbReference>
<evidence type="ECO:0000259" key="8">
    <source>
        <dbReference type="Pfam" id="PF02687"/>
    </source>
</evidence>
<keyword evidence="6 7" id="KW-0472">Membrane</keyword>
<feature type="domain" description="ABC3 transporter permease C-terminal" evidence="8">
    <location>
        <begin position="668"/>
        <end position="775"/>
    </location>
</feature>
<gene>
    <name evidence="9" type="ORF">V22_23300</name>
</gene>
<dbReference type="RefSeq" id="WP_145262793.1">
    <property type="nucleotide sequence ID" value="NZ_CP036316.1"/>
</dbReference>
<feature type="transmembrane region" description="Helical" evidence="7">
    <location>
        <begin position="660"/>
        <end position="682"/>
    </location>
</feature>
<evidence type="ECO:0000256" key="2">
    <source>
        <dbReference type="ARBA" id="ARBA00005236"/>
    </source>
</evidence>
<feature type="transmembrane region" description="Helical" evidence="7">
    <location>
        <begin position="750"/>
        <end position="773"/>
    </location>
</feature>
<keyword evidence="9" id="KW-0067">ATP-binding</keyword>